<evidence type="ECO:0000313" key="2">
    <source>
        <dbReference type="EMBL" id="WWV67270.1"/>
    </source>
</evidence>
<proteinExistence type="predicted"/>
<gene>
    <name evidence="2" type="ORF">NEE14_004590</name>
</gene>
<feature type="chain" id="PRO_5046213342" description="DUF3868 domain-containing protein" evidence="1">
    <location>
        <begin position="24"/>
        <end position="385"/>
    </location>
</feature>
<sequence length="385" mass="45452">MNILHKIILSSLFLIKFSLFATAQTTKQIEIDGNEPYVDHIYLTEGSTDMDLLVKFTFDEPNNTLIVNLISYKKLFVFQDNTRYSHAVWCFKLRPNKLSYVVESDEQARYKLTKSLRKSIKPRRKHIFKRWIEYEGIQPQPIDHKMVNDYIEQKFDILYKEAPISITLRDILVMNEEITPKKKKYDLFFQTDLNRKYEITIERNPCLGKEEALQASITRVKNIQTSFLTFNQKFKNSNSLNTPEGDKLFCEMKSLLQEQFPKAKEVNPCPEIQTNIDIYNSYVDSIQLSKSPFQIKIQEQKKPQDLDLSADYILMIAREIDYNTNKWLFASDPIEKRDLKESCEKIINTIESHINHKTRINAKQKIAITVFNKAKDYYHRICAKE</sequence>
<keyword evidence="1" id="KW-0732">Signal</keyword>
<name>A0ABZ2IV66_9BACT</name>
<evidence type="ECO:0000256" key="1">
    <source>
        <dbReference type="SAM" id="SignalP"/>
    </source>
</evidence>
<dbReference type="RefSeq" id="WP_251966753.1">
    <property type="nucleotide sequence ID" value="NZ_CP146284.1"/>
</dbReference>
<evidence type="ECO:0000313" key="3">
    <source>
        <dbReference type="Proteomes" id="UP001320603"/>
    </source>
</evidence>
<protein>
    <recommendedName>
        <fullName evidence="4">DUF3868 domain-containing protein</fullName>
    </recommendedName>
</protein>
<reference evidence="2 3" key="1">
    <citation type="submission" date="2024-02" db="EMBL/GenBank/DDBJ databases">
        <title>Whole genome sequencing of Parabacteroides sp. AD58.</title>
        <authorList>
            <person name="Chaplin A.V."/>
            <person name="Pikina A.P."/>
            <person name="Sokolova S.R."/>
            <person name="Korostin D.O."/>
            <person name="Efimov B.A."/>
        </authorList>
    </citation>
    <scope>NUCLEOTIDE SEQUENCE [LARGE SCALE GENOMIC DNA]</scope>
    <source>
        <strain evidence="2 3">AD58</strain>
    </source>
</reference>
<organism evidence="2 3">
    <name type="scientific">Parabacteroides absconsus</name>
    <dbReference type="NCBI Taxonomy" id="2951805"/>
    <lineage>
        <taxon>Bacteria</taxon>
        <taxon>Pseudomonadati</taxon>
        <taxon>Bacteroidota</taxon>
        <taxon>Bacteroidia</taxon>
        <taxon>Bacteroidales</taxon>
        <taxon>Tannerellaceae</taxon>
        <taxon>Parabacteroides</taxon>
    </lineage>
</organism>
<feature type="signal peptide" evidence="1">
    <location>
        <begin position="1"/>
        <end position="23"/>
    </location>
</feature>
<dbReference type="EMBL" id="CP146284">
    <property type="protein sequence ID" value="WWV67270.1"/>
    <property type="molecule type" value="Genomic_DNA"/>
</dbReference>
<keyword evidence="3" id="KW-1185">Reference proteome</keyword>
<evidence type="ECO:0008006" key="4">
    <source>
        <dbReference type="Google" id="ProtNLM"/>
    </source>
</evidence>
<accession>A0ABZ2IV66</accession>
<dbReference type="Proteomes" id="UP001320603">
    <property type="component" value="Chromosome"/>
</dbReference>